<accession>A0A428MUU3</accession>
<dbReference type="Proteomes" id="UP000275076">
    <property type="component" value="Unassembled WGS sequence"/>
</dbReference>
<feature type="region of interest" description="Disordered" evidence="1">
    <location>
        <begin position="54"/>
        <end position="75"/>
    </location>
</feature>
<comment type="caution">
    <text evidence="2">The sequence shown here is derived from an EMBL/GenBank/DDBJ whole genome shotgun (WGS) entry which is preliminary data.</text>
</comment>
<organism evidence="2 3">
    <name type="scientific">Salibacterium salarium</name>
    <dbReference type="NCBI Taxonomy" id="284579"/>
    <lineage>
        <taxon>Bacteria</taxon>
        <taxon>Bacillati</taxon>
        <taxon>Bacillota</taxon>
        <taxon>Bacilli</taxon>
        <taxon>Bacillales</taxon>
        <taxon>Bacillaceae</taxon>
    </lineage>
</organism>
<name>A0A428MUU3_9BACI</name>
<dbReference type="EMBL" id="RBVX01000049">
    <property type="protein sequence ID" value="RSL29856.1"/>
    <property type="molecule type" value="Genomic_DNA"/>
</dbReference>
<dbReference type="AlphaFoldDB" id="A0A428MUU3"/>
<evidence type="ECO:0000313" key="3">
    <source>
        <dbReference type="Proteomes" id="UP000275076"/>
    </source>
</evidence>
<protein>
    <submittedName>
        <fullName evidence="2">Uncharacterized protein</fullName>
    </submittedName>
</protein>
<gene>
    <name evidence="2" type="ORF">D7Z54_29030</name>
</gene>
<proteinExistence type="predicted"/>
<evidence type="ECO:0000256" key="1">
    <source>
        <dbReference type="SAM" id="MobiDB-lite"/>
    </source>
</evidence>
<evidence type="ECO:0000313" key="2">
    <source>
        <dbReference type="EMBL" id="RSL29856.1"/>
    </source>
</evidence>
<keyword evidence="3" id="KW-1185">Reference proteome</keyword>
<sequence length="75" mass="8425">MKGDVTSPYISCQNDAKRWLEGILLGVFPIKYPQEVRRHHFLTIGGRIMTPKPSTAIKTQKKIPPSDGKLASFTK</sequence>
<reference evidence="2 3" key="1">
    <citation type="submission" date="2018-10" db="EMBL/GenBank/DDBJ databases">
        <title>Draft genome sequence of Bacillus salarius IM0101, isolated from a hypersaline soil in Inner Mongolia, China.</title>
        <authorList>
            <person name="Yamprayoonswat W."/>
            <person name="Boonvisut S."/>
            <person name="Jumpathong W."/>
            <person name="Sittihan S."/>
            <person name="Ruangsuj P."/>
            <person name="Wanthongcharoen S."/>
            <person name="Thongpramul N."/>
            <person name="Pimmason S."/>
            <person name="Yu B."/>
            <person name="Yasawong M."/>
        </authorList>
    </citation>
    <scope>NUCLEOTIDE SEQUENCE [LARGE SCALE GENOMIC DNA]</scope>
    <source>
        <strain evidence="2 3">IM0101</strain>
    </source>
</reference>